<dbReference type="PANTHER" id="PTHR30055:SF226">
    <property type="entry name" value="HTH-TYPE TRANSCRIPTIONAL REGULATOR PKSA"/>
    <property type="match status" value="1"/>
</dbReference>
<dbReference type="PANTHER" id="PTHR30055">
    <property type="entry name" value="HTH-TYPE TRANSCRIPTIONAL REGULATOR RUTR"/>
    <property type="match status" value="1"/>
</dbReference>
<evidence type="ECO:0000313" key="4">
    <source>
        <dbReference type="EMBL" id="GHO47902.1"/>
    </source>
</evidence>
<dbReference type="EMBL" id="BNJF01000003">
    <property type="protein sequence ID" value="GHO47902.1"/>
    <property type="molecule type" value="Genomic_DNA"/>
</dbReference>
<dbReference type="SUPFAM" id="SSF46689">
    <property type="entry name" value="Homeodomain-like"/>
    <property type="match status" value="1"/>
</dbReference>
<evidence type="ECO:0000259" key="3">
    <source>
        <dbReference type="PROSITE" id="PS50977"/>
    </source>
</evidence>
<dbReference type="RefSeq" id="WP_220197127.1">
    <property type="nucleotide sequence ID" value="NZ_BNJF01000003.1"/>
</dbReference>
<dbReference type="Proteomes" id="UP000612362">
    <property type="component" value="Unassembled WGS sequence"/>
</dbReference>
<dbReference type="InterPro" id="IPR001647">
    <property type="entry name" value="HTH_TetR"/>
</dbReference>
<organism evidence="4 5">
    <name type="scientific">Ktedonospora formicarum</name>
    <dbReference type="NCBI Taxonomy" id="2778364"/>
    <lineage>
        <taxon>Bacteria</taxon>
        <taxon>Bacillati</taxon>
        <taxon>Chloroflexota</taxon>
        <taxon>Ktedonobacteria</taxon>
        <taxon>Ktedonobacterales</taxon>
        <taxon>Ktedonobacteraceae</taxon>
        <taxon>Ktedonospora</taxon>
    </lineage>
</organism>
<dbReference type="PROSITE" id="PS50977">
    <property type="entry name" value="HTH_TETR_2"/>
    <property type="match status" value="1"/>
</dbReference>
<sequence>MPRWAHETEDRREQILDAAMRVFVEKGFVRATNKDVAREAGITPGLIYYYFENKEAVLQAVLEERSPVQVLAHIPEEMLVQPPRSSCPN</sequence>
<dbReference type="GO" id="GO:0003700">
    <property type="term" value="F:DNA-binding transcription factor activity"/>
    <property type="evidence" value="ECO:0007669"/>
    <property type="project" value="TreeGrafter"/>
</dbReference>
<dbReference type="PRINTS" id="PR00455">
    <property type="entry name" value="HTHTETR"/>
</dbReference>
<comment type="caution">
    <text evidence="4">The sequence shown here is derived from an EMBL/GenBank/DDBJ whole genome shotgun (WGS) entry which is preliminary data.</text>
</comment>
<accession>A0A8J3I8C4</accession>
<dbReference type="Pfam" id="PF00440">
    <property type="entry name" value="TetR_N"/>
    <property type="match status" value="1"/>
</dbReference>
<dbReference type="InterPro" id="IPR009057">
    <property type="entry name" value="Homeodomain-like_sf"/>
</dbReference>
<dbReference type="AlphaFoldDB" id="A0A8J3I8C4"/>
<evidence type="ECO:0000313" key="5">
    <source>
        <dbReference type="Proteomes" id="UP000612362"/>
    </source>
</evidence>
<evidence type="ECO:0000256" key="1">
    <source>
        <dbReference type="ARBA" id="ARBA00023125"/>
    </source>
</evidence>
<dbReference type="GO" id="GO:0000976">
    <property type="term" value="F:transcription cis-regulatory region binding"/>
    <property type="evidence" value="ECO:0007669"/>
    <property type="project" value="TreeGrafter"/>
</dbReference>
<reference evidence="4" key="1">
    <citation type="submission" date="2020-10" db="EMBL/GenBank/DDBJ databases">
        <title>Taxonomic study of unclassified bacteria belonging to the class Ktedonobacteria.</title>
        <authorList>
            <person name="Yabe S."/>
            <person name="Wang C.M."/>
            <person name="Zheng Y."/>
            <person name="Sakai Y."/>
            <person name="Cavaletti L."/>
            <person name="Monciardini P."/>
            <person name="Donadio S."/>
        </authorList>
    </citation>
    <scope>NUCLEOTIDE SEQUENCE</scope>
    <source>
        <strain evidence="4">SOSP1-1</strain>
    </source>
</reference>
<dbReference type="InterPro" id="IPR050109">
    <property type="entry name" value="HTH-type_TetR-like_transc_reg"/>
</dbReference>
<feature type="DNA-binding region" description="H-T-H motif" evidence="2">
    <location>
        <begin position="32"/>
        <end position="51"/>
    </location>
</feature>
<keyword evidence="5" id="KW-1185">Reference proteome</keyword>
<feature type="domain" description="HTH tetR-type" evidence="3">
    <location>
        <begin position="9"/>
        <end position="69"/>
    </location>
</feature>
<gene>
    <name evidence="4" type="ORF">KSX_60650</name>
</gene>
<proteinExistence type="predicted"/>
<name>A0A8J3I8C4_9CHLR</name>
<dbReference type="Gene3D" id="1.10.357.10">
    <property type="entry name" value="Tetracycline Repressor, domain 2"/>
    <property type="match status" value="1"/>
</dbReference>
<evidence type="ECO:0000256" key="2">
    <source>
        <dbReference type="PROSITE-ProRule" id="PRU00335"/>
    </source>
</evidence>
<keyword evidence="1 2" id="KW-0238">DNA-binding</keyword>
<protein>
    <recommendedName>
        <fullName evidence="3">HTH tetR-type domain-containing protein</fullName>
    </recommendedName>
</protein>